<dbReference type="InterPro" id="IPR003451">
    <property type="entry name" value="LytB/IspH"/>
</dbReference>
<keyword evidence="5" id="KW-0411">Iron-sulfur</keyword>
<sequence length="283" mass="30803">MRCELRRALVLGHGQETRDALTRLDSRLKRGAVTVLGALAPDAALCELYRRKGVLEGSPEEFRAPTHTVVVPLTGLPKAWVRKWKENGHEVLDLTLPCVRRAQTSLNLLALEHCKPVVIGCRDQHESAAIAGEVAGTLVVEDAEQAGLLPFAPKFGLVCQPTISRRRAHAVAEAIRHRHPDSRMVFLDTTTPAMLERERSVEGLSRWAEMIIVAGEASESSVRALIDASRRLGLPARAVPDAGSLELREFAGLSRIGITAGEFSPEAVVDGIAARLETERKGE</sequence>
<name>A0A858RK40_9BACT</name>
<evidence type="ECO:0000313" key="7">
    <source>
        <dbReference type="Proteomes" id="UP000501812"/>
    </source>
</evidence>
<reference evidence="6 7" key="1">
    <citation type="submission" date="2020-04" db="EMBL/GenBank/DDBJ databases">
        <title>Luteolibacter sp. G-1-1-1 isolated from soil.</title>
        <authorList>
            <person name="Dahal R.H."/>
        </authorList>
    </citation>
    <scope>NUCLEOTIDE SEQUENCE [LARGE SCALE GENOMIC DNA]</scope>
    <source>
        <strain evidence="6 7">G-1-1-1</strain>
    </source>
</reference>
<dbReference type="KEGG" id="luo:HHL09_14075"/>
<keyword evidence="7" id="KW-1185">Reference proteome</keyword>
<dbReference type="PANTHER" id="PTHR30426:SF0">
    <property type="entry name" value="4-HYDROXY-3-METHYLBUT-2-ENYL DIPHOSPHATE REDUCTASE"/>
    <property type="match status" value="1"/>
</dbReference>
<dbReference type="GO" id="GO:0050992">
    <property type="term" value="P:dimethylallyl diphosphate biosynthetic process"/>
    <property type="evidence" value="ECO:0007669"/>
    <property type="project" value="InterPro"/>
</dbReference>
<gene>
    <name evidence="6" type="ORF">HHL09_14075</name>
</gene>
<dbReference type="AlphaFoldDB" id="A0A858RK40"/>
<dbReference type="Pfam" id="PF02401">
    <property type="entry name" value="LYTB"/>
    <property type="match status" value="1"/>
</dbReference>
<proteinExistence type="predicted"/>
<dbReference type="PANTHER" id="PTHR30426">
    <property type="entry name" value="4-HYDROXY-3-METHYLBUT-2-ENYL DIPHOSPHATE REDUCTASE"/>
    <property type="match status" value="1"/>
</dbReference>
<dbReference type="GO" id="GO:0051539">
    <property type="term" value="F:4 iron, 4 sulfur cluster binding"/>
    <property type="evidence" value="ECO:0007669"/>
    <property type="project" value="UniProtKB-KW"/>
</dbReference>
<dbReference type="GO" id="GO:0051745">
    <property type="term" value="F:4-hydroxy-3-methylbut-2-enyl diphosphate reductase activity"/>
    <property type="evidence" value="ECO:0007669"/>
    <property type="project" value="InterPro"/>
</dbReference>
<accession>A0A858RK40</accession>
<dbReference type="Proteomes" id="UP000501812">
    <property type="component" value="Chromosome"/>
</dbReference>
<evidence type="ECO:0000256" key="1">
    <source>
        <dbReference type="ARBA" id="ARBA00001966"/>
    </source>
</evidence>
<dbReference type="GO" id="GO:0019288">
    <property type="term" value="P:isopentenyl diphosphate biosynthetic process, methylerythritol 4-phosphate pathway"/>
    <property type="evidence" value="ECO:0007669"/>
    <property type="project" value="InterPro"/>
</dbReference>
<organism evidence="6 7">
    <name type="scientific">Luteolibacter luteus</name>
    <dbReference type="NCBI Taxonomy" id="2728835"/>
    <lineage>
        <taxon>Bacteria</taxon>
        <taxon>Pseudomonadati</taxon>
        <taxon>Verrucomicrobiota</taxon>
        <taxon>Verrucomicrobiia</taxon>
        <taxon>Verrucomicrobiales</taxon>
        <taxon>Verrucomicrobiaceae</taxon>
        <taxon>Luteolibacter</taxon>
    </lineage>
</organism>
<dbReference type="EMBL" id="CP051774">
    <property type="protein sequence ID" value="QJE96864.1"/>
    <property type="molecule type" value="Genomic_DNA"/>
</dbReference>
<evidence type="ECO:0000256" key="4">
    <source>
        <dbReference type="ARBA" id="ARBA00023004"/>
    </source>
</evidence>
<dbReference type="Gene3D" id="3.40.1010.20">
    <property type="entry name" value="4-hydroxy-3-methylbut-2-enyl diphosphate reductase, catalytic domain"/>
    <property type="match status" value="2"/>
</dbReference>
<evidence type="ECO:0000256" key="5">
    <source>
        <dbReference type="ARBA" id="ARBA00023014"/>
    </source>
</evidence>
<comment type="cofactor">
    <cofactor evidence="1">
        <name>[4Fe-4S] cluster</name>
        <dbReference type="ChEBI" id="CHEBI:49883"/>
    </cofactor>
</comment>
<dbReference type="Gene3D" id="3.40.50.11270">
    <property type="match status" value="1"/>
</dbReference>
<dbReference type="RefSeq" id="WP_169455264.1">
    <property type="nucleotide sequence ID" value="NZ_CP051774.1"/>
</dbReference>
<evidence type="ECO:0000313" key="6">
    <source>
        <dbReference type="EMBL" id="QJE96864.1"/>
    </source>
</evidence>
<dbReference type="GO" id="GO:0046872">
    <property type="term" value="F:metal ion binding"/>
    <property type="evidence" value="ECO:0007669"/>
    <property type="project" value="UniProtKB-KW"/>
</dbReference>
<evidence type="ECO:0000256" key="3">
    <source>
        <dbReference type="ARBA" id="ARBA00022723"/>
    </source>
</evidence>
<protein>
    <submittedName>
        <fullName evidence="6">Uncharacterized protein</fullName>
    </submittedName>
</protein>
<keyword evidence="2" id="KW-0004">4Fe-4S</keyword>
<evidence type="ECO:0000256" key="2">
    <source>
        <dbReference type="ARBA" id="ARBA00022485"/>
    </source>
</evidence>
<keyword evidence="3" id="KW-0479">Metal-binding</keyword>
<keyword evidence="4" id="KW-0408">Iron</keyword>